<dbReference type="EMBL" id="MCGR01000085">
    <property type="protein sequence ID" value="ORY56563.1"/>
    <property type="molecule type" value="Genomic_DNA"/>
</dbReference>
<comment type="similarity">
    <text evidence="1">Belongs to the paxM FAD-dependent monooxygenase family.</text>
</comment>
<evidence type="ECO:0000256" key="4">
    <source>
        <dbReference type="ARBA" id="ARBA00023002"/>
    </source>
</evidence>
<keyword evidence="5" id="KW-0503">Monooxygenase</keyword>
<dbReference type="PANTHER" id="PTHR13789:SF147">
    <property type="entry name" value="PUTATIVE (AFU_ORTHOLOGUE AFUA_2G01950)-RELATED"/>
    <property type="match status" value="1"/>
</dbReference>
<name>A0A1Y2DBB4_9BASI</name>
<evidence type="ECO:0000259" key="6">
    <source>
        <dbReference type="Pfam" id="PF01494"/>
    </source>
</evidence>
<dbReference type="InterPro" id="IPR002938">
    <property type="entry name" value="FAD-bd"/>
</dbReference>
<proteinExistence type="inferred from homology"/>
<dbReference type="Pfam" id="PF01494">
    <property type="entry name" value="FAD_binding_3"/>
    <property type="match status" value="1"/>
</dbReference>
<sequence>MAPPLLPRAPLGSSLSVAICGAGIGGLAAAVGLCQRGFSHVTIYESAPEIAEVGAGIQVAPNFCRVLDGFGVLEELKKQAVRLERNSVRRYANNKELGRTSFASLEERFGFPTFVVHRGDLHKALLNKAVELGTTLRTNSFVEDVNFEDASVKIKGQGWKKHDVLIAADGIKSQIRGKMMARRGEVDETIDTGEAAYRVILNRSAMEEDPELKQLIDDPVAIRWMGPDAHIVSYPIKAHKAYNIVTTHITGAEDIPEDWTNKASKATMQARFSAYAPIVRKLFALAPSDELVEWKLRIHLPLTSWIDNRVALLGDSAHATLPHIAQGAAMAGEDGAVIAAVLSKITDKKDVNKALLSYERLRKTRADWAVEQARITGHNLHVPDGPEQIARDEMIAKASQGVKSTSNPDKWGDKDVQARLYGLDVVAQAQQESARL</sequence>
<evidence type="ECO:0000256" key="3">
    <source>
        <dbReference type="ARBA" id="ARBA00022827"/>
    </source>
</evidence>
<keyword evidence="3" id="KW-0274">FAD</keyword>
<dbReference type="Gene3D" id="3.50.50.60">
    <property type="entry name" value="FAD/NAD(P)-binding domain"/>
    <property type="match status" value="1"/>
</dbReference>
<dbReference type="GO" id="GO:0071949">
    <property type="term" value="F:FAD binding"/>
    <property type="evidence" value="ECO:0007669"/>
    <property type="project" value="InterPro"/>
</dbReference>
<dbReference type="OrthoDB" id="1878542at2759"/>
<dbReference type="GO" id="GO:0004497">
    <property type="term" value="F:monooxygenase activity"/>
    <property type="evidence" value="ECO:0007669"/>
    <property type="project" value="UniProtKB-KW"/>
</dbReference>
<accession>A0A1Y2DBB4</accession>
<reference evidence="7 8" key="1">
    <citation type="submission" date="2016-07" db="EMBL/GenBank/DDBJ databases">
        <title>Pervasive Adenine N6-methylation of Active Genes in Fungi.</title>
        <authorList>
            <consortium name="DOE Joint Genome Institute"/>
            <person name="Mondo S.J."/>
            <person name="Dannebaum R.O."/>
            <person name="Kuo R.C."/>
            <person name="Labutti K."/>
            <person name="Haridas S."/>
            <person name="Kuo A."/>
            <person name="Salamov A."/>
            <person name="Ahrendt S.R."/>
            <person name="Lipzen A."/>
            <person name="Sullivan W."/>
            <person name="Andreopoulos W.B."/>
            <person name="Clum A."/>
            <person name="Lindquist E."/>
            <person name="Daum C."/>
            <person name="Ramamoorthy G.K."/>
            <person name="Gryganskyi A."/>
            <person name="Culley D."/>
            <person name="Magnuson J.K."/>
            <person name="James T.Y."/>
            <person name="O'Malley M.A."/>
            <person name="Stajich J.E."/>
            <person name="Spatafora J.W."/>
            <person name="Visel A."/>
            <person name="Grigoriev I.V."/>
        </authorList>
    </citation>
    <scope>NUCLEOTIDE SEQUENCE [LARGE SCALE GENOMIC DNA]</scope>
    <source>
        <strain evidence="7 8">62-1032</strain>
    </source>
</reference>
<dbReference type="AlphaFoldDB" id="A0A1Y2DBB4"/>
<keyword evidence="8" id="KW-1185">Reference proteome</keyword>
<keyword evidence="4" id="KW-0560">Oxidoreductase</keyword>
<dbReference type="STRING" id="106004.A0A1Y2DBB4"/>
<dbReference type="SUPFAM" id="SSF54373">
    <property type="entry name" value="FAD-linked reductases, C-terminal domain"/>
    <property type="match status" value="1"/>
</dbReference>
<feature type="domain" description="FAD-binding" evidence="6">
    <location>
        <begin position="16"/>
        <end position="372"/>
    </location>
</feature>
<evidence type="ECO:0000256" key="5">
    <source>
        <dbReference type="ARBA" id="ARBA00023033"/>
    </source>
</evidence>
<gene>
    <name evidence="7" type="ORF">BCR35DRAFT_309825</name>
</gene>
<dbReference type="SUPFAM" id="SSF51905">
    <property type="entry name" value="FAD/NAD(P)-binding domain"/>
    <property type="match status" value="1"/>
</dbReference>
<dbReference type="InterPro" id="IPR050493">
    <property type="entry name" value="FAD-dep_Monooxygenase_BioMet"/>
</dbReference>
<dbReference type="InParanoid" id="A0A1Y2DBB4"/>
<dbReference type="Proteomes" id="UP000193467">
    <property type="component" value="Unassembled WGS sequence"/>
</dbReference>
<evidence type="ECO:0000256" key="1">
    <source>
        <dbReference type="ARBA" id="ARBA00007992"/>
    </source>
</evidence>
<organism evidence="7 8">
    <name type="scientific">Leucosporidium creatinivorum</name>
    <dbReference type="NCBI Taxonomy" id="106004"/>
    <lineage>
        <taxon>Eukaryota</taxon>
        <taxon>Fungi</taxon>
        <taxon>Dikarya</taxon>
        <taxon>Basidiomycota</taxon>
        <taxon>Pucciniomycotina</taxon>
        <taxon>Microbotryomycetes</taxon>
        <taxon>Leucosporidiales</taxon>
        <taxon>Leucosporidium</taxon>
    </lineage>
</organism>
<dbReference type="PRINTS" id="PR00420">
    <property type="entry name" value="RNGMNOXGNASE"/>
</dbReference>
<protein>
    <recommendedName>
        <fullName evidence="6">FAD-binding domain-containing protein</fullName>
    </recommendedName>
</protein>
<dbReference type="FunFam" id="3.50.50.60:FF:000115">
    <property type="entry name" value="Salicylate hydroxylase, putative"/>
    <property type="match status" value="1"/>
</dbReference>
<keyword evidence="2" id="KW-0285">Flavoprotein</keyword>
<evidence type="ECO:0000313" key="8">
    <source>
        <dbReference type="Proteomes" id="UP000193467"/>
    </source>
</evidence>
<dbReference type="InterPro" id="IPR036188">
    <property type="entry name" value="FAD/NAD-bd_sf"/>
</dbReference>
<comment type="caution">
    <text evidence="7">The sequence shown here is derived from an EMBL/GenBank/DDBJ whole genome shotgun (WGS) entry which is preliminary data.</text>
</comment>
<evidence type="ECO:0000256" key="2">
    <source>
        <dbReference type="ARBA" id="ARBA00022630"/>
    </source>
</evidence>
<evidence type="ECO:0000313" key="7">
    <source>
        <dbReference type="EMBL" id="ORY56563.1"/>
    </source>
</evidence>
<dbReference type="PANTHER" id="PTHR13789">
    <property type="entry name" value="MONOOXYGENASE"/>
    <property type="match status" value="1"/>
</dbReference>